<dbReference type="VEuPathDB" id="FungiDB:PCH_Pc22g08250"/>
<feature type="transmembrane region" description="Helical" evidence="8">
    <location>
        <begin position="280"/>
        <end position="300"/>
    </location>
</feature>
<dbReference type="BioCyc" id="PCHR:PC22G08250-MONOMER"/>
<sequence length="590" mass="63559">MAEASTSSRPESLQDAEKLTQGDSSLDSQEKRQITGFKVSLAPRLLPKVGLTRSMTVLVVFVSVQYPDGHFRLLARQYNCCQHRSGTPPTSPFQLFTRGIYLPILSVSSQQKIVNDFNAVEDLPWLSVGFMIGGMTMILPFGKIYTLFDAKWVFIVSTIVFMAASALCGGAPTMDAEIIGRVFAGAGGNGMYFGLLALISMNTSSQERPKWLSLSGLVWGLGTVLGPVVGGAFELYTWRWAFYINLLFGAILLPTYLFVIPSNDPLPGTSRWQKLATLDWVGTILSVGAFTTLVMGINFGGTLYPWDSGQTVALFVVSGVLWIIFGLQQGFNIATSTDRRILPIHLFTQKEPVLLFISCAAVGAVSYVSVYYVPIYFQFTQGDNAIQSAVRLLPFIFLLITTIPLSGVMMSHVGYYKPWYVGGSIIALIPAVLMSTIVHVDTHSGVIYGLEIVLGLGAGAYTQAAFGVIQAVVVPAEAPNGLTLMLLAQLSGMTLGLSISGAIFVNLASNDLFALLPEYPQSQVRQIVSGTSGQLLSSLSEKLRDQALVIIVSAWHNIFICVYVAAAASLVCSIFMSHKKCNVSAAAGGA</sequence>
<evidence type="ECO:0000259" key="9">
    <source>
        <dbReference type="PROSITE" id="PS50850"/>
    </source>
</evidence>
<dbReference type="InterPro" id="IPR011701">
    <property type="entry name" value="MFS"/>
</dbReference>
<dbReference type="PANTHER" id="PTHR23501:SF12">
    <property type="entry name" value="MAJOR FACILITATOR SUPERFAMILY (MFS) PROFILE DOMAIN-CONTAINING PROTEIN-RELATED"/>
    <property type="match status" value="1"/>
</dbReference>
<dbReference type="PROSITE" id="PS50850">
    <property type="entry name" value="MFS"/>
    <property type="match status" value="1"/>
</dbReference>
<comment type="similarity">
    <text evidence="2">Belongs to the major facilitator superfamily. TCR/Tet family.</text>
</comment>
<dbReference type="eggNOG" id="KOG0254">
    <property type="taxonomic scope" value="Eukaryota"/>
</dbReference>
<name>B6HS91_PENRW</name>
<dbReference type="EMBL" id="AM920437">
    <property type="protein sequence ID" value="CAP98113.1"/>
    <property type="molecule type" value="Genomic_DNA"/>
</dbReference>
<keyword evidence="3" id="KW-0813">Transport</keyword>
<dbReference type="Proteomes" id="UP000000724">
    <property type="component" value="Contig Pc00c22"/>
</dbReference>
<feature type="transmembrane region" description="Helical" evidence="8">
    <location>
        <begin position="385"/>
        <end position="407"/>
    </location>
</feature>
<evidence type="ECO:0000256" key="3">
    <source>
        <dbReference type="ARBA" id="ARBA00022448"/>
    </source>
</evidence>
<evidence type="ECO:0000313" key="11">
    <source>
        <dbReference type="Proteomes" id="UP000000724"/>
    </source>
</evidence>
<feature type="transmembrane region" description="Helical" evidence="8">
    <location>
        <begin position="152"/>
        <end position="172"/>
    </location>
</feature>
<feature type="transmembrane region" description="Helical" evidence="8">
    <location>
        <begin position="352"/>
        <end position="373"/>
    </location>
</feature>
<gene>
    <name evidence="10" type="ORF">Pc22g08250</name>
    <name evidence="10" type="ORF">PCH_Pc22g08250</name>
</gene>
<keyword evidence="5 8" id="KW-1133">Transmembrane helix</keyword>
<evidence type="ECO:0000313" key="10">
    <source>
        <dbReference type="EMBL" id="CAP98113.1"/>
    </source>
</evidence>
<evidence type="ECO:0000256" key="8">
    <source>
        <dbReference type="SAM" id="Phobius"/>
    </source>
</evidence>
<dbReference type="Gene3D" id="1.20.1250.20">
    <property type="entry name" value="MFS general substrate transporter like domains"/>
    <property type="match status" value="2"/>
</dbReference>
<feature type="transmembrane region" description="Helical" evidence="8">
    <location>
        <begin position="486"/>
        <end position="508"/>
    </location>
</feature>
<feature type="transmembrane region" description="Helical" evidence="8">
    <location>
        <begin position="211"/>
        <end position="228"/>
    </location>
</feature>
<feature type="transmembrane region" description="Helical" evidence="8">
    <location>
        <begin position="240"/>
        <end position="259"/>
    </location>
</feature>
<evidence type="ECO:0000256" key="5">
    <source>
        <dbReference type="ARBA" id="ARBA00022989"/>
    </source>
</evidence>
<evidence type="ECO:0000256" key="1">
    <source>
        <dbReference type="ARBA" id="ARBA00004141"/>
    </source>
</evidence>
<evidence type="ECO:0000256" key="4">
    <source>
        <dbReference type="ARBA" id="ARBA00022692"/>
    </source>
</evidence>
<dbReference type="InterPro" id="IPR036259">
    <property type="entry name" value="MFS_trans_sf"/>
</dbReference>
<dbReference type="PANTHER" id="PTHR23501">
    <property type="entry name" value="MAJOR FACILITATOR SUPERFAMILY"/>
    <property type="match status" value="1"/>
</dbReference>
<dbReference type="OrthoDB" id="10021397at2759"/>
<dbReference type="Pfam" id="PF07690">
    <property type="entry name" value="MFS_1"/>
    <property type="match status" value="1"/>
</dbReference>
<feature type="compositionally biased region" description="Polar residues" evidence="7">
    <location>
        <begin position="1"/>
        <end position="11"/>
    </location>
</feature>
<feature type="domain" description="Major facilitator superfamily (MFS) profile" evidence="9">
    <location>
        <begin position="87"/>
        <end position="581"/>
    </location>
</feature>
<organism evidence="10 11">
    <name type="scientific">Penicillium rubens (strain ATCC 28089 / DSM 1075 / NRRL 1951 / Wisconsin 54-1255)</name>
    <name type="common">Penicillium chrysogenum</name>
    <dbReference type="NCBI Taxonomy" id="500485"/>
    <lineage>
        <taxon>Eukaryota</taxon>
        <taxon>Fungi</taxon>
        <taxon>Dikarya</taxon>
        <taxon>Ascomycota</taxon>
        <taxon>Pezizomycotina</taxon>
        <taxon>Eurotiomycetes</taxon>
        <taxon>Eurotiomycetidae</taxon>
        <taxon>Eurotiales</taxon>
        <taxon>Aspergillaceae</taxon>
        <taxon>Penicillium</taxon>
        <taxon>Penicillium chrysogenum species complex</taxon>
    </lineage>
</organism>
<dbReference type="AlphaFoldDB" id="B6HS91"/>
<keyword evidence="11" id="KW-1185">Reference proteome</keyword>
<dbReference type="HOGENOM" id="CLU_000960_22_1_1"/>
<dbReference type="GO" id="GO:0005886">
    <property type="term" value="C:plasma membrane"/>
    <property type="evidence" value="ECO:0007669"/>
    <property type="project" value="TreeGrafter"/>
</dbReference>
<feature type="transmembrane region" description="Helical" evidence="8">
    <location>
        <begin position="547"/>
        <end position="575"/>
    </location>
</feature>
<evidence type="ECO:0000256" key="2">
    <source>
        <dbReference type="ARBA" id="ARBA00007520"/>
    </source>
</evidence>
<feature type="transmembrane region" description="Helical" evidence="8">
    <location>
        <begin position="312"/>
        <end position="331"/>
    </location>
</feature>
<reference evidence="10 11" key="1">
    <citation type="journal article" date="2008" name="Nat. Biotechnol.">
        <title>Genome sequencing and analysis of the filamentous fungus Penicillium chrysogenum.</title>
        <authorList>
            <person name="van den Berg M.A."/>
            <person name="Albang R."/>
            <person name="Albermann K."/>
            <person name="Badger J.H."/>
            <person name="Daran J.-M."/>
            <person name="Driessen A.J.M."/>
            <person name="Garcia-Estrada C."/>
            <person name="Fedorova N.D."/>
            <person name="Harris D.M."/>
            <person name="Heijne W.H.M."/>
            <person name="Joardar V.S."/>
            <person name="Kiel J.A.K.W."/>
            <person name="Kovalchuk A."/>
            <person name="Martin J.F."/>
            <person name="Nierman W.C."/>
            <person name="Nijland J.G."/>
            <person name="Pronk J.T."/>
            <person name="Roubos J.A."/>
            <person name="van der Klei I.J."/>
            <person name="van Peij N.N.M.E."/>
            <person name="Veenhuis M."/>
            <person name="von Doehren H."/>
            <person name="Wagner C."/>
            <person name="Wortman J.R."/>
            <person name="Bovenberg R.A.L."/>
        </authorList>
    </citation>
    <scope>NUCLEOTIDE SEQUENCE [LARGE SCALE GENOMIC DNA]</scope>
    <source>
        <strain evidence="11">ATCC 28089 / DSM 1075 / NRRL 1951 / Wisconsin 54-1255</strain>
    </source>
</reference>
<feature type="transmembrane region" description="Helical" evidence="8">
    <location>
        <begin position="125"/>
        <end position="145"/>
    </location>
</feature>
<dbReference type="SUPFAM" id="SSF103473">
    <property type="entry name" value="MFS general substrate transporter"/>
    <property type="match status" value="1"/>
</dbReference>
<protein>
    <submittedName>
        <fullName evidence="10">Pc22g08250 protein</fullName>
    </submittedName>
</protein>
<proteinExistence type="inferred from homology"/>
<evidence type="ECO:0000256" key="7">
    <source>
        <dbReference type="SAM" id="MobiDB-lite"/>
    </source>
</evidence>
<accession>B6HS91</accession>
<dbReference type="STRING" id="500485.B6HS91"/>
<keyword evidence="6 8" id="KW-0472">Membrane</keyword>
<feature type="transmembrane region" description="Helical" evidence="8">
    <location>
        <begin position="419"/>
        <end position="440"/>
    </location>
</feature>
<dbReference type="GO" id="GO:0022857">
    <property type="term" value="F:transmembrane transporter activity"/>
    <property type="evidence" value="ECO:0007669"/>
    <property type="project" value="InterPro"/>
</dbReference>
<feature type="region of interest" description="Disordered" evidence="7">
    <location>
        <begin position="1"/>
        <end position="29"/>
    </location>
</feature>
<comment type="subcellular location">
    <subcellularLocation>
        <location evidence="1">Membrane</location>
        <topology evidence="1">Multi-pass membrane protein</topology>
    </subcellularLocation>
</comment>
<feature type="transmembrane region" description="Helical" evidence="8">
    <location>
        <begin position="178"/>
        <end position="199"/>
    </location>
</feature>
<evidence type="ECO:0000256" key="6">
    <source>
        <dbReference type="ARBA" id="ARBA00023136"/>
    </source>
</evidence>
<feature type="transmembrane region" description="Helical" evidence="8">
    <location>
        <begin position="452"/>
        <end position="474"/>
    </location>
</feature>
<dbReference type="InterPro" id="IPR020846">
    <property type="entry name" value="MFS_dom"/>
</dbReference>
<dbReference type="OMA" id="GGNGMYF"/>
<keyword evidence="4 8" id="KW-0812">Transmembrane</keyword>